<evidence type="ECO:0000256" key="2">
    <source>
        <dbReference type="ARBA" id="ARBA00009370"/>
    </source>
</evidence>
<keyword evidence="9" id="KW-1185">Reference proteome</keyword>
<dbReference type="InterPro" id="IPR000223">
    <property type="entry name" value="Pept_S26A_signal_pept_1"/>
</dbReference>
<dbReference type="Gene3D" id="2.10.109.10">
    <property type="entry name" value="Umud Fragment, subunit A"/>
    <property type="match status" value="1"/>
</dbReference>
<sequence>MTKLIISKFKNIWKNNTLTITSGAIGVGIVVVFFSIFFSLFKITTISGKSMLPTLTPGQVTLVKITKNIKKNDIVFFKHQNTILVKRVIAVEGDHLVINDNTLFVNGKKVETLDKNSPTKNLDVIIKKDQFYALGDNLPESFDSRQFGIFSVHDIIGVKP</sequence>
<dbReference type="InterPro" id="IPR019533">
    <property type="entry name" value="Peptidase_S26"/>
</dbReference>
<comment type="subcellular location">
    <subcellularLocation>
        <location evidence="1">Cell membrane</location>
        <topology evidence="1">Single-pass type II membrane protein</topology>
    </subcellularLocation>
    <subcellularLocation>
        <location evidence="6">Membrane</location>
        <topology evidence="6">Single-pass type II membrane protein</topology>
    </subcellularLocation>
</comment>
<evidence type="ECO:0000256" key="3">
    <source>
        <dbReference type="ARBA" id="ARBA00022670"/>
    </source>
</evidence>
<dbReference type="OrthoDB" id="128315at2"/>
<dbReference type="Proteomes" id="UP000019229">
    <property type="component" value="Chromosome"/>
</dbReference>
<feature type="transmembrane region" description="Helical" evidence="6">
    <location>
        <begin position="20"/>
        <end position="41"/>
    </location>
</feature>
<feature type="active site" evidence="5">
    <location>
        <position position="86"/>
    </location>
</feature>
<dbReference type="HOGENOM" id="CLU_028723_5_0_14"/>
<evidence type="ECO:0000256" key="5">
    <source>
        <dbReference type="PIRSR" id="PIRSR600223-1"/>
    </source>
</evidence>
<dbReference type="GO" id="GO:0006465">
    <property type="term" value="P:signal peptide processing"/>
    <property type="evidence" value="ECO:0007669"/>
    <property type="project" value="InterPro"/>
</dbReference>
<accession>W5USE4</accession>
<dbReference type="AlphaFoldDB" id="W5USE4"/>
<dbReference type="STRING" id="743966.MYB_00225"/>
<dbReference type="KEGG" id="mbc:MYB_00225"/>
<feature type="domain" description="Peptidase S26" evidence="7">
    <location>
        <begin position="27"/>
        <end position="157"/>
    </location>
</feature>
<dbReference type="PROSITE" id="PS00501">
    <property type="entry name" value="SPASE_I_1"/>
    <property type="match status" value="1"/>
</dbReference>
<dbReference type="GO" id="GO:0004252">
    <property type="term" value="F:serine-type endopeptidase activity"/>
    <property type="evidence" value="ECO:0007669"/>
    <property type="project" value="InterPro"/>
</dbReference>
<dbReference type="eggNOG" id="COG0681">
    <property type="taxonomic scope" value="Bacteria"/>
</dbReference>
<dbReference type="PANTHER" id="PTHR43390">
    <property type="entry name" value="SIGNAL PEPTIDASE I"/>
    <property type="match status" value="1"/>
</dbReference>
<comment type="catalytic activity">
    <reaction evidence="6">
        <text>Cleavage of hydrophobic, N-terminal signal or leader sequences from secreted and periplasmic proteins.</text>
        <dbReference type="EC" id="3.4.21.89"/>
    </reaction>
</comment>
<keyword evidence="4 6" id="KW-0378">Hydrolase</keyword>
<protein>
    <recommendedName>
        <fullName evidence="6">Signal peptidase I</fullName>
        <ecNumber evidence="6">3.4.21.89</ecNumber>
    </recommendedName>
</protein>
<dbReference type="InterPro" id="IPR019756">
    <property type="entry name" value="Pept_S26A_signal_pept_1_Ser-AS"/>
</dbReference>
<evidence type="ECO:0000313" key="9">
    <source>
        <dbReference type="Proteomes" id="UP000019229"/>
    </source>
</evidence>
<dbReference type="RefSeq" id="WP_022934857.1">
    <property type="nucleotide sequence ID" value="NZ_CP007154.1"/>
</dbReference>
<dbReference type="PANTHER" id="PTHR43390:SF1">
    <property type="entry name" value="CHLOROPLAST PROCESSING PEPTIDASE"/>
    <property type="match status" value="1"/>
</dbReference>
<keyword evidence="6" id="KW-0812">Transmembrane</keyword>
<organism evidence="8 9">
    <name type="scientific">Mesomycoplasma bovoculi M165/69</name>
    <dbReference type="NCBI Taxonomy" id="743966"/>
    <lineage>
        <taxon>Bacteria</taxon>
        <taxon>Bacillati</taxon>
        <taxon>Mycoplasmatota</taxon>
        <taxon>Mycoplasmoidales</taxon>
        <taxon>Metamycoplasmataceae</taxon>
        <taxon>Mesomycoplasma</taxon>
    </lineage>
</organism>
<dbReference type="GO" id="GO:0009003">
    <property type="term" value="F:signal peptidase activity"/>
    <property type="evidence" value="ECO:0007669"/>
    <property type="project" value="UniProtKB-EC"/>
</dbReference>
<gene>
    <name evidence="8" type="primary">lepB</name>
    <name evidence="8" type="ORF">MYB_00225</name>
</gene>
<dbReference type="SUPFAM" id="SSF51306">
    <property type="entry name" value="LexA/Signal peptidase"/>
    <property type="match status" value="1"/>
</dbReference>
<evidence type="ECO:0000256" key="6">
    <source>
        <dbReference type="RuleBase" id="RU362042"/>
    </source>
</evidence>
<dbReference type="CDD" id="cd06530">
    <property type="entry name" value="S26_SPase_I"/>
    <property type="match status" value="1"/>
</dbReference>
<dbReference type="GO" id="GO:0005886">
    <property type="term" value="C:plasma membrane"/>
    <property type="evidence" value="ECO:0007669"/>
    <property type="project" value="UniProtKB-SubCell"/>
</dbReference>
<dbReference type="Pfam" id="PF10502">
    <property type="entry name" value="Peptidase_S26"/>
    <property type="match status" value="1"/>
</dbReference>
<keyword evidence="6" id="KW-0472">Membrane</keyword>
<feature type="active site" evidence="5">
    <location>
        <position position="50"/>
    </location>
</feature>
<dbReference type="NCBIfam" id="TIGR02227">
    <property type="entry name" value="sigpep_I_bact"/>
    <property type="match status" value="1"/>
</dbReference>
<dbReference type="EC" id="3.4.21.89" evidence="6"/>
<keyword evidence="6" id="KW-1133">Transmembrane helix</keyword>
<name>W5USE4_9BACT</name>
<evidence type="ECO:0000256" key="1">
    <source>
        <dbReference type="ARBA" id="ARBA00004401"/>
    </source>
</evidence>
<evidence type="ECO:0000259" key="7">
    <source>
        <dbReference type="Pfam" id="PF10502"/>
    </source>
</evidence>
<dbReference type="InterPro" id="IPR036286">
    <property type="entry name" value="LexA/Signal_pep-like_sf"/>
</dbReference>
<comment type="similarity">
    <text evidence="2 6">Belongs to the peptidase S26 family.</text>
</comment>
<keyword evidence="3 6" id="KW-0645">Protease</keyword>
<evidence type="ECO:0000256" key="4">
    <source>
        <dbReference type="ARBA" id="ARBA00022801"/>
    </source>
</evidence>
<dbReference type="PATRIC" id="fig|743966.3.peg.45"/>
<dbReference type="PRINTS" id="PR00727">
    <property type="entry name" value="LEADERPTASE"/>
</dbReference>
<reference evidence="8 9" key="1">
    <citation type="journal article" date="2014" name="Genome Announc.">
        <title>Complete Genome Sequence of Mycoplasma bovoculi Strain M165/69T (ATCC 29104).</title>
        <authorList>
            <person name="Calcutt M.J."/>
            <person name="Foecking M.F."/>
        </authorList>
    </citation>
    <scope>NUCLEOTIDE SEQUENCE [LARGE SCALE GENOMIC DNA]</scope>
    <source>
        <strain evidence="8">M165/69</strain>
    </source>
</reference>
<proteinExistence type="inferred from homology"/>
<evidence type="ECO:0000313" key="8">
    <source>
        <dbReference type="EMBL" id="AHH45057.1"/>
    </source>
</evidence>
<dbReference type="EMBL" id="CP007154">
    <property type="protein sequence ID" value="AHH45057.1"/>
    <property type="molecule type" value="Genomic_DNA"/>
</dbReference>